<name>A0ABU5CNN4_9BACI</name>
<dbReference type="Proteomes" id="UP001275315">
    <property type="component" value="Unassembled WGS sequence"/>
</dbReference>
<organism evidence="2 3">
    <name type="scientific">Paracerasibacillus soli</name>
    <dbReference type="NCBI Taxonomy" id="480284"/>
    <lineage>
        <taxon>Bacteria</taxon>
        <taxon>Bacillati</taxon>
        <taxon>Bacillota</taxon>
        <taxon>Bacilli</taxon>
        <taxon>Bacillales</taxon>
        <taxon>Bacillaceae</taxon>
        <taxon>Paracerasibacillus</taxon>
    </lineage>
</organism>
<gene>
    <name evidence="2" type="ORF">RWD45_00585</name>
</gene>
<keyword evidence="1" id="KW-0472">Membrane</keyword>
<feature type="transmembrane region" description="Helical" evidence="1">
    <location>
        <begin position="41"/>
        <end position="61"/>
    </location>
</feature>
<comment type="caution">
    <text evidence="2">The sequence shown here is derived from an EMBL/GenBank/DDBJ whole genome shotgun (WGS) entry which is preliminary data.</text>
</comment>
<keyword evidence="1" id="KW-0812">Transmembrane</keyword>
<feature type="transmembrane region" description="Helical" evidence="1">
    <location>
        <begin position="13"/>
        <end position="34"/>
    </location>
</feature>
<dbReference type="EMBL" id="JAWDIQ010000001">
    <property type="protein sequence ID" value="MDY0407414.1"/>
    <property type="molecule type" value="Genomic_DNA"/>
</dbReference>
<keyword evidence="3" id="KW-1185">Reference proteome</keyword>
<dbReference type="RefSeq" id="WP_320378244.1">
    <property type="nucleotide sequence ID" value="NZ_JAWDIQ010000001.1"/>
</dbReference>
<proteinExistence type="predicted"/>
<evidence type="ECO:0000313" key="2">
    <source>
        <dbReference type="EMBL" id="MDY0407414.1"/>
    </source>
</evidence>
<keyword evidence="1" id="KW-1133">Transmembrane helix</keyword>
<accession>A0ABU5CNN4</accession>
<evidence type="ECO:0000313" key="3">
    <source>
        <dbReference type="Proteomes" id="UP001275315"/>
    </source>
</evidence>
<evidence type="ECO:0000256" key="1">
    <source>
        <dbReference type="SAM" id="Phobius"/>
    </source>
</evidence>
<protein>
    <submittedName>
        <fullName evidence="2">Uncharacterized protein</fullName>
    </submittedName>
</protein>
<sequence>MLTFSGIILGAKWIQHIGVIKVFISWFTTSVVSWKRKKTGFITSIALIFLGVIGIVTYSYLI</sequence>
<reference evidence="2 3" key="1">
    <citation type="submission" date="2023-10" db="EMBL/GenBank/DDBJ databases">
        <title>Virgibacillus soli CC-YMP-6 genome.</title>
        <authorList>
            <person name="Miliotis G."/>
            <person name="Sengupta P."/>
            <person name="Hameed A."/>
            <person name="Chuvochina M."/>
            <person name="Mcdonagh F."/>
            <person name="Simpson A.C."/>
            <person name="Singh N.K."/>
            <person name="Rekha P.D."/>
            <person name="Raman K."/>
            <person name="Hugenholtz P."/>
            <person name="Venkateswaran K."/>
        </authorList>
    </citation>
    <scope>NUCLEOTIDE SEQUENCE [LARGE SCALE GENOMIC DNA]</scope>
    <source>
        <strain evidence="2 3">CC-YMP-6</strain>
    </source>
</reference>